<dbReference type="InterPro" id="IPR036505">
    <property type="entry name" value="Amidase/PGRP_sf"/>
</dbReference>
<dbReference type="InterPro" id="IPR002502">
    <property type="entry name" value="Amidase_domain"/>
</dbReference>
<sequence>MRLFPVIAAIVLTSGPVVAPAAHADEGVETTVDRVALASVATDRSGVREVRPGNAFRMVGLTWRGAAPDSVQLRHRDSGAWSPWTSLDPATGGPGATGTEPLWVGHATEVRVRATENGRDVTDRLTLVALDPGSADTPTPTAKGGHPPVVTRAQWGADESKMTWPPEPTPTTKAVAVHHTAGANDYSCQDSAALVRGIFEYHAVELGWGDIGYHVLVDRCGTMFEGRTGGLTGHVVGGHAGGFNRDTFGVSMMGSHDLVEPGAAALESVSSITAWKLAESGVDPRATATLVSAGGGTSRYPEGAEVALPTVFAHRDVGNTDCPGRYGYAAMDRIRDRAAELIPPPAP</sequence>
<dbReference type="Pfam" id="PF01510">
    <property type="entry name" value="Amidase_2"/>
    <property type="match status" value="1"/>
</dbReference>
<organism evidence="4 5">
    <name type="scientific">Allosaccharopolyspora coralli</name>
    <dbReference type="NCBI Taxonomy" id="2665642"/>
    <lineage>
        <taxon>Bacteria</taxon>
        <taxon>Bacillati</taxon>
        <taxon>Actinomycetota</taxon>
        <taxon>Actinomycetes</taxon>
        <taxon>Pseudonocardiales</taxon>
        <taxon>Pseudonocardiaceae</taxon>
        <taxon>Allosaccharopolyspora</taxon>
    </lineage>
</organism>
<dbReference type="InterPro" id="IPR015510">
    <property type="entry name" value="PGRP"/>
</dbReference>
<feature type="signal peptide" evidence="2">
    <location>
        <begin position="1"/>
        <end position="24"/>
    </location>
</feature>
<dbReference type="AlphaFoldDB" id="A0A5Q3QBV4"/>
<dbReference type="KEGG" id="sace:GIY23_00665"/>
<accession>A0A5Q3QBV4</accession>
<protein>
    <recommendedName>
        <fullName evidence="3">Peptidoglycan recognition protein family domain-containing protein</fullName>
    </recommendedName>
</protein>
<comment type="similarity">
    <text evidence="1">Belongs to the N-acetylmuramoyl-L-alanine amidase 2 family.</text>
</comment>
<reference evidence="5" key="1">
    <citation type="submission" date="2019-11" db="EMBL/GenBank/DDBJ databases">
        <title>The complete genome sequence of Saccharopolyspora sp. E2A.</title>
        <authorList>
            <person name="Zhang G."/>
        </authorList>
    </citation>
    <scope>NUCLEOTIDE SEQUENCE [LARGE SCALE GENOMIC DNA]</scope>
    <source>
        <strain evidence="5">E2A</strain>
    </source>
</reference>
<dbReference type="GO" id="GO:0009253">
    <property type="term" value="P:peptidoglycan catabolic process"/>
    <property type="evidence" value="ECO:0007669"/>
    <property type="project" value="InterPro"/>
</dbReference>
<dbReference type="CDD" id="cd06583">
    <property type="entry name" value="PGRP"/>
    <property type="match status" value="1"/>
</dbReference>
<evidence type="ECO:0000313" key="5">
    <source>
        <dbReference type="Proteomes" id="UP000371041"/>
    </source>
</evidence>
<dbReference type="Gene3D" id="3.40.80.10">
    <property type="entry name" value="Peptidoglycan recognition protein-like"/>
    <property type="match status" value="1"/>
</dbReference>
<dbReference type="RefSeq" id="WP_154074886.1">
    <property type="nucleotide sequence ID" value="NZ_CP045929.1"/>
</dbReference>
<evidence type="ECO:0000313" key="4">
    <source>
        <dbReference type="EMBL" id="QGK68277.1"/>
    </source>
</evidence>
<dbReference type="InterPro" id="IPR006619">
    <property type="entry name" value="PGRP_domain_met/bac"/>
</dbReference>
<keyword evidence="2" id="KW-0732">Signal</keyword>
<dbReference type="PANTHER" id="PTHR11022:SF41">
    <property type="entry name" value="PEPTIDOGLYCAN-RECOGNITION PROTEIN LC-RELATED"/>
    <property type="match status" value="1"/>
</dbReference>
<proteinExistence type="inferred from homology"/>
<name>A0A5Q3QBV4_9PSEU</name>
<dbReference type="PANTHER" id="PTHR11022">
    <property type="entry name" value="PEPTIDOGLYCAN RECOGNITION PROTEIN"/>
    <property type="match status" value="1"/>
</dbReference>
<dbReference type="EMBL" id="CP045929">
    <property type="protein sequence ID" value="QGK68277.1"/>
    <property type="molecule type" value="Genomic_DNA"/>
</dbReference>
<keyword evidence="5" id="KW-1185">Reference proteome</keyword>
<dbReference type="GO" id="GO:0008745">
    <property type="term" value="F:N-acetylmuramoyl-L-alanine amidase activity"/>
    <property type="evidence" value="ECO:0007669"/>
    <property type="project" value="InterPro"/>
</dbReference>
<evidence type="ECO:0000259" key="3">
    <source>
        <dbReference type="SMART" id="SM00701"/>
    </source>
</evidence>
<dbReference type="SUPFAM" id="SSF55846">
    <property type="entry name" value="N-acetylmuramoyl-L-alanine amidase-like"/>
    <property type="match status" value="1"/>
</dbReference>
<dbReference type="GO" id="GO:0008270">
    <property type="term" value="F:zinc ion binding"/>
    <property type="evidence" value="ECO:0007669"/>
    <property type="project" value="InterPro"/>
</dbReference>
<dbReference type="SMART" id="SM00701">
    <property type="entry name" value="PGRP"/>
    <property type="match status" value="1"/>
</dbReference>
<evidence type="ECO:0000256" key="1">
    <source>
        <dbReference type="ARBA" id="ARBA00007553"/>
    </source>
</evidence>
<feature type="chain" id="PRO_5024406914" description="Peptidoglycan recognition protein family domain-containing protein" evidence="2">
    <location>
        <begin position="25"/>
        <end position="347"/>
    </location>
</feature>
<feature type="domain" description="Peptidoglycan recognition protein family" evidence="3">
    <location>
        <begin position="147"/>
        <end position="295"/>
    </location>
</feature>
<dbReference type="Proteomes" id="UP000371041">
    <property type="component" value="Chromosome"/>
</dbReference>
<gene>
    <name evidence="4" type="ORF">GIY23_00665</name>
</gene>
<evidence type="ECO:0000256" key="2">
    <source>
        <dbReference type="SAM" id="SignalP"/>
    </source>
</evidence>